<proteinExistence type="predicted"/>
<dbReference type="EMBL" id="JH883191">
    <property type="protein sequence ID" value="ELR47129.1"/>
    <property type="molecule type" value="Genomic_DNA"/>
</dbReference>
<evidence type="ECO:0000313" key="2">
    <source>
        <dbReference type="Proteomes" id="UP000011080"/>
    </source>
</evidence>
<dbReference type="AlphaFoldDB" id="L8HUV9"/>
<name>L8HUV9_9CETA</name>
<organism evidence="1 2">
    <name type="scientific">Bos mutus</name>
    <name type="common">wild yak</name>
    <dbReference type="NCBI Taxonomy" id="72004"/>
    <lineage>
        <taxon>Eukaryota</taxon>
        <taxon>Metazoa</taxon>
        <taxon>Chordata</taxon>
        <taxon>Craniata</taxon>
        <taxon>Vertebrata</taxon>
        <taxon>Euteleostomi</taxon>
        <taxon>Mammalia</taxon>
        <taxon>Eutheria</taxon>
        <taxon>Laurasiatheria</taxon>
        <taxon>Artiodactyla</taxon>
        <taxon>Ruminantia</taxon>
        <taxon>Pecora</taxon>
        <taxon>Bovidae</taxon>
        <taxon>Bovinae</taxon>
        <taxon>Bos</taxon>
    </lineage>
</organism>
<dbReference type="Gene3D" id="4.10.410.10">
    <property type="entry name" value="Pancreatic trypsin inhibitor Kunitz domain"/>
    <property type="match status" value="1"/>
</dbReference>
<dbReference type="STRING" id="72004.ENSBMUP00000023473"/>
<dbReference type="GO" id="GO:0004867">
    <property type="term" value="F:serine-type endopeptidase inhibitor activity"/>
    <property type="evidence" value="ECO:0007669"/>
    <property type="project" value="InterPro"/>
</dbReference>
<feature type="non-terminal residue" evidence="1">
    <location>
        <position position="1"/>
    </location>
</feature>
<gene>
    <name evidence="1" type="ORF">M91_03965</name>
</gene>
<dbReference type="Proteomes" id="UP000011080">
    <property type="component" value="Unassembled WGS sequence"/>
</dbReference>
<accession>L8HUV9</accession>
<protein>
    <submittedName>
        <fullName evidence="1">Uncharacterized protein</fullName>
    </submittedName>
</protein>
<evidence type="ECO:0000313" key="1">
    <source>
        <dbReference type="EMBL" id="ELR47129.1"/>
    </source>
</evidence>
<sequence length="41" mass="4652">PCKAKIIRSFYKARSGFLKTFVFGSCKAKNNSVKIKEVCPR</sequence>
<reference evidence="1 2" key="1">
    <citation type="journal article" date="2012" name="Nat. Genet.">
        <title>The yak genome and adaptation to life at high altitude.</title>
        <authorList>
            <person name="Qiu Q."/>
            <person name="Zhang G."/>
            <person name="Ma T."/>
            <person name="Qian W."/>
            <person name="Wang J."/>
            <person name="Ye Z."/>
            <person name="Cao C."/>
            <person name="Hu Q."/>
            <person name="Kim J."/>
            <person name="Larkin D.M."/>
            <person name="Auvil L."/>
            <person name="Capitanu B."/>
            <person name="Ma J."/>
            <person name="Lewin H.A."/>
            <person name="Qian X."/>
            <person name="Lang Y."/>
            <person name="Zhou R."/>
            <person name="Wang L."/>
            <person name="Wang K."/>
            <person name="Xia J."/>
            <person name="Liao S."/>
            <person name="Pan S."/>
            <person name="Lu X."/>
            <person name="Hou H."/>
            <person name="Wang Y."/>
            <person name="Zang X."/>
            <person name="Yin Y."/>
            <person name="Ma H."/>
            <person name="Zhang J."/>
            <person name="Wang Z."/>
            <person name="Zhang Y."/>
            <person name="Zhang D."/>
            <person name="Yonezawa T."/>
            <person name="Hasegawa M."/>
            <person name="Zhong Y."/>
            <person name="Liu W."/>
            <person name="Zhang Y."/>
            <person name="Huang Z."/>
            <person name="Zhang S."/>
            <person name="Long R."/>
            <person name="Yang H."/>
            <person name="Wang J."/>
            <person name="Lenstra J.A."/>
            <person name="Cooper D.N."/>
            <person name="Wu Y."/>
            <person name="Wang J."/>
            <person name="Shi P."/>
            <person name="Wang J."/>
            <person name="Liu J."/>
        </authorList>
    </citation>
    <scope>NUCLEOTIDE SEQUENCE [LARGE SCALE GENOMIC DNA]</scope>
    <source>
        <strain evidence="2">yakQH1</strain>
    </source>
</reference>
<dbReference type="InterPro" id="IPR036880">
    <property type="entry name" value="Kunitz_BPTI_sf"/>
</dbReference>
<feature type="non-terminal residue" evidence="1">
    <location>
        <position position="41"/>
    </location>
</feature>